<dbReference type="RefSeq" id="XP_039124448.1">
    <property type="nucleotide sequence ID" value="XM_039268514.1"/>
</dbReference>
<protein>
    <submittedName>
        <fullName evidence="3">Uncharacterized protein LOC120260925</fullName>
    </submittedName>
</protein>
<evidence type="ECO:0000313" key="2">
    <source>
        <dbReference type="Proteomes" id="UP001515500"/>
    </source>
</evidence>
<organism evidence="2 3">
    <name type="scientific">Dioscorea cayennensis subsp. rotundata</name>
    <name type="common">White Guinea yam</name>
    <name type="synonym">Dioscorea rotundata</name>
    <dbReference type="NCBI Taxonomy" id="55577"/>
    <lineage>
        <taxon>Eukaryota</taxon>
        <taxon>Viridiplantae</taxon>
        <taxon>Streptophyta</taxon>
        <taxon>Embryophyta</taxon>
        <taxon>Tracheophyta</taxon>
        <taxon>Spermatophyta</taxon>
        <taxon>Magnoliopsida</taxon>
        <taxon>Liliopsida</taxon>
        <taxon>Dioscoreales</taxon>
        <taxon>Dioscoreaceae</taxon>
        <taxon>Dioscorea</taxon>
    </lineage>
</organism>
<dbReference type="Proteomes" id="UP001515500">
    <property type="component" value="Chromosome 5"/>
</dbReference>
<gene>
    <name evidence="3" type="primary">LOC120260925</name>
</gene>
<proteinExistence type="predicted"/>
<reference evidence="3" key="1">
    <citation type="submission" date="2025-08" db="UniProtKB">
        <authorList>
            <consortium name="RefSeq"/>
        </authorList>
    </citation>
    <scope>IDENTIFICATION</scope>
</reference>
<sequence length="263" mass="28887">MTRPHACFSQQCTPYTLLLGLRAKLNKNNKKKTKKISRFPSLNFPFFFLKPPHALRAATIPRIPTNFSLSKLISFLSLSSPAMSGVFLPNHEDGELWLPSDLYPDVEVHRSPELAYVEDLVKQLTAFGLLAPASGPAPTMSYSRNPEGFRPVARFEPERFETETRFGYGRFRAPVAASGGLGLGLGFGSRRVYPNGFSPVQRVGPVGKCVGTGVFFPRVNPGYKADVGRGGGRQEKPALKNAGKKGMSCHSPTEIALPQDWTY</sequence>
<dbReference type="AlphaFoldDB" id="A0AB40BAW8"/>
<dbReference type="GeneID" id="120260925"/>
<keyword evidence="2" id="KW-1185">Reference proteome</keyword>
<feature type="region of interest" description="Disordered" evidence="1">
    <location>
        <begin position="225"/>
        <end position="251"/>
    </location>
</feature>
<evidence type="ECO:0000256" key="1">
    <source>
        <dbReference type="SAM" id="MobiDB-lite"/>
    </source>
</evidence>
<evidence type="ECO:0000313" key="3">
    <source>
        <dbReference type="RefSeq" id="XP_039124448.1"/>
    </source>
</evidence>
<accession>A0AB40BAW8</accession>
<name>A0AB40BAW8_DIOCR</name>